<dbReference type="GO" id="GO:0051539">
    <property type="term" value="F:4 iron, 4 sulfur cluster binding"/>
    <property type="evidence" value="ECO:0007669"/>
    <property type="project" value="UniProtKB-KW"/>
</dbReference>
<evidence type="ECO:0000259" key="9">
    <source>
        <dbReference type="PROSITE" id="PS51449"/>
    </source>
</evidence>
<feature type="region of interest" description="Disordered" evidence="8">
    <location>
        <begin position="378"/>
        <end position="405"/>
    </location>
</feature>
<dbReference type="SMART" id="SM00729">
    <property type="entry name" value="Elp3"/>
    <property type="match status" value="1"/>
</dbReference>
<evidence type="ECO:0000313" key="12">
    <source>
        <dbReference type="EMBL" id="VFJ74252.1"/>
    </source>
</evidence>
<dbReference type="GO" id="GO:0046872">
    <property type="term" value="F:metal ion binding"/>
    <property type="evidence" value="ECO:0007669"/>
    <property type="project" value="UniProtKB-KW"/>
</dbReference>
<keyword evidence="2" id="KW-0004">4Fe-4S</keyword>
<feature type="compositionally biased region" description="Basic and acidic residues" evidence="8">
    <location>
        <begin position="385"/>
        <end position="395"/>
    </location>
</feature>
<dbReference type="CDD" id="cd01335">
    <property type="entry name" value="Radical_SAM"/>
    <property type="match status" value="1"/>
</dbReference>
<protein>
    <submittedName>
        <fullName evidence="13">Threonylcarbamoyladenosine tRNA methylthiotransferase MtaB</fullName>
    </submittedName>
</protein>
<evidence type="ECO:0000256" key="6">
    <source>
        <dbReference type="ARBA" id="ARBA00023004"/>
    </source>
</evidence>
<dbReference type="GO" id="GO:0035598">
    <property type="term" value="F:tRNA (N(6)-L-threonylcarbamoyladenosine(37)-C(2))-methylthiotransferase activity"/>
    <property type="evidence" value="ECO:0007669"/>
    <property type="project" value="TreeGrafter"/>
</dbReference>
<sequence>MVFCKTRLICEAEREISKSTNRVAFCTFGCRINQYDTETIRTLLEETGRFHTVSPREAADVYVVNTCSVTAQADATARKAIRRIHSEHPEAKIVVTGCYAQRIPARIAELPGVALILGVPDRVHIASEIQQVLDGPSTGAEAFAFPVPEQQANARKITQRITVSPTATARTFPEIPITRMMNRSRAVVKIQDGCNGACSFCIIPQTRGHSRSRQPERVIEQITRLVDNGYREIVLAGVHLGDYGLDIGAGQPMLSLLIGQILAIPNLMRLRLSSIGPNAVTDEIIRLMATQDRFARHLHIPLQSGSDEILTRMNRNYSVAQFEKLLRTITDTIPDCGIGTDIICGFPGESDALFHETAARITDLPFSYLHPFPYSARPASPAESFGDRVPSEEKKSRTRILKGLSREKTRAFQRRHLGKRVEVLLENPEKDSGRGSRPDSRKKGNPAHVGWTDNYLRVAVQGGTGLDMDSGLQHSRLQMVRITGLGEKGLMGVVEPG</sequence>
<dbReference type="Pfam" id="PF04055">
    <property type="entry name" value="Radical_SAM"/>
    <property type="match status" value="1"/>
</dbReference>
<dbReference type="SFLD" id="SFLDS00029">
    <property type="entry name" value="Radical_SAM"/>
    <property type="match status" value="1"/>
</dbReference>
<evidence type="ECO:0000256" key="3">
    <source>
        <dbReference type="ARBA" id="ARBA00022679"/>
    </source>
</evidence>
<keyword evidence="6" id="KW-0408">Iron</keyword>
<gene>
    <name evidence="11" type="ORF">BECKFM1743A_GA0114220_103982</name>
    <name evidence="13" type="ORF">BECKFM1743B_GA0114221_107741</name>
    <name evidence="12" type="ORF">BECKFM1743C_GA0114222_107791</name>
</gene>
<dbReference type="EMBL" id="CAADFA010000779">
    <property type="protein sequence ID" value="VFJ74252.1"/>
    <property type="molecule type" value="Genomic_DNA"/>
</dbReference>
<organism evidence="13">
    <name type="scientific">Candidatus Kentrum sp. FM</name>
    <dbReference type="NCBI Taxonomy" id="2126340"/>
    <lineage>
        <taxon>Bacteria</taxon>
        <taxon>Pseudomonadati</taxon>
        <taxon>Pseudomonadota</taxon>
        <taxon>Gammaproteobacteria</taxon>
        <taxon>Candidatus Kentrum</taxon>
    </lineage>
</organism>
<dbReference type="Pfam" id="PF00919">
    <property type="entry name" value="UPF0004"/>
    <property type="match status" value="1"/>
</dbReference>
<evidence type="ECO:0000256" key="7">
    <source>
        <dbReference type="ARBA" id="ARBA00023014"/>
    </source>
</evidence>
<evidence type="ECO:0000313" key="11">
    <source>
        <dbReference type="EMBL" id="VFJ66019.1"/>
    </source>
</evidence>
<dbReference type="Gene3D" id="3.40.50.12160">
    <property type="entry name" value="Methylthiotransferase, N-terminal domain"/>
    <property type="match status" value="1"/>
</dbReference>
<proteinExistence type="predicted"/>
<feature type="domain" description="Radical SAM core" evidence="10">
    <location>
        <begin position="180"/>
        <end position="411"/>
    </location>
</feature>
<keyword evidence="4" id="KW-0949">S-adenosyl-L-methionine</keyword>
<dbReference type="NCBIfam" id="TIGR01579">
    <property type="entry name" value="MiaB-like-C"/>
    <property type="match status" value="1"/>
</dbReference>
<dbReference type="PANTHER" id="PTHR11918">
    <property type="entry name" value="RADICAL SAM PROTEINS"/>
    <property type="match status" value="1"/>
</dbReference>
<feature type="compositionally biased region" description="Basic and acidic residues" evidence="8">
    <location>
        <begin position="424"/>
        <end position="442"/>
    </location>
</feature>
<dbReference type="InterPro" id="IPR006638">
    <property type="entry name" value="Elp3/MiaA/NifB-like_rSAM"/>
</dbReference>
<evidence type="ECO:0000256" key="2">
    <source>
        <dbReference type="ARBA" id="ARBA00022485"/>
    </source>
</evidence>
<evidence type="ECO:0000256" key="5">
    <source>
        <dbReference type="ARBA" id="ARBA00022723"/>
    </source>
</evidence>
<keyword evidence="5" id="KW-0479">Metal-binding</keyword>
<dbReference type="InterPro" id="IPR005839">
    <property type="entry name" value="Methylthiotransferase"/>
</dbReference>
<dbReference type="SUPFAM" id="SSF102114">
    <property type="entry name" value="Radical SAM enzymes"/>
    <property type="match status" value="1"/>
</dbReference>
<feature type="domain" description="MTTase N-terminal" evidence="9">
    <location>
        <begin position="21"/>
        <end position="135"/>
    </location>
</feature>
<reference evidence="13" key="1">
    <citation type="submission" date="2019-02" db="EMBL/GenBank/DDBJ databases">
        <authorList>
            <person name="Gruber-Vodicka R. H."/>
            <person name="Seah K. B. B."/>
        </authorList>
    </citation>
    <scope>NUCLEOTIDE SEQUENCE</scope>
    <source>
        <strain evidence="11">BECK_BZ163</strain>
        <strain evidence="13">BECK_BZ164</strain>
        <strain evidence="12">BECK_BZ165</strain>
    </source>
</reference>
<dbReference type="NCBIfam" id="TIGR00089">
    <property type="entry name" value="MiaB/RimO family radical SAM methylthiotransferase"/>
    <property type="match status" value="1"/>
</dbReference>
<feature type="region of interest" description="Disordered" evidence="8">
    <location>
        <begin position="424"/>
        <end position="448"/>
    </location>
</feature>
<keyword evidence="3 13" id="KW-0808">Transferase</keyword>
<evidence type="ECO:0000256" key="1">
    <source>
        <dbReference type="ARBA" id="ARBA00001966"/>
    </source>
</evidence>
<dbReference type="Gene3D" id="3.80.30.20">
    <property type="entry name" value="tm_1862 like domain"/>
    <property type="match status" value="1"/>
</dbReference>
<dbReference type="InterPro" id="IPR058240">
    <property type="entry name" value="rSAM_sf"/>
</dbReference>
<accession>A0A450WW35</accession>
<dbReference type="EMBL" id="CAADFL010000774">
    <property type="protein sequence ID" value="VFK21286.1"/>
    <property type="molecule type" value="Genomic_DNA"/>
</dbReference>
<dbReference type="SFLD" id="SFLDG01061">
    <property type="entry name" value="methylthiotransferase"/>
    <property type="match status" value="1"/>
</dbReference>
<keyword evidence="7" id="KW-0411">Iron-sulfur</keyword>
<comment type="cofactor">
    <cofactor evidence="1">
        <name>[4Fe-4S] cluster</name>
        <dbReference type="ChEBI" id="CHEBI:49883"/>
    </cofactor>
</comment>
<dbReference type="AlphaFoldDB" id="A0A450WW35"/>
<dbReference type="InterPro" id="IPR020612">
    <property type="entry name" value="Methylthiotransferase_CS"/>
</dbReference>
<dbReference type="InterPro" id="IPR023404">
    <property type="entry name" value="rSAM_horseshoe"/>
</dbReference>
<dbReference type="InterPro" id="IPR007197">
    <property type="entry name" value="rSAM"/>
</dbReference>
<evidence type="ECO:0000256" key="4">
    <source>
        <dbReference type="ARBA" id="ARBA00022691"/>
    </source>
</evidence>
<dbReference type="InterPro" id="IPR013848">
    <property type="entry name" value="Methylthiotransferase_N"/>
</dbReference>
<dbReference type="PANTHER" id="PTHR11918:SF45">
    <property type="entry name" value="THREONYLCARBAMOYLADENOSINE TRNA METHYLTHIOTRANSFERASE"/>
    <property type="match status" value="1"/>
</dbReference>
<dbReference type="PROSITE" id="PS51918">
    <property type="entry name" value="RADICAL_SAM"/>
    <property type="match status" value="1"/>
</dbReference>
<dbReference type="PROSITE" id="PS01278">
    <property type="entry name" value="MTTASE_RADICAL"/>
    <property type="match status" value="1"/>
</dbReference>
<dbReference type="EMBL" id="CAADEZ010000398">
    <property type="protein sequence ID" value="VFJ66019.1"/>
    <property type="molecule type" value="Genomic_DNA"/>
</dbReference>
<evidence type="ECO:0000259" key="10">
    <source>
        <dbReference type="PROSITE" id="PS51918"/>
    </source>
</evidence>
<name>A0A450WW35_9GAMM</name>
<dbReference type="SFLD" id="SFLDG01082">
    <property type="entry name" value="B12-binding_domain_containing"/>
    <property type="match status" value="1"/>
</dbReference>
<evidence type="ECO:0000256" key="8">
    <source>
        <dbReference type="SAM" id="MobiDB-lite"/>
    </source>
</evidence>
<dbReference type="InterPro" id="IPR038135">
    <property type="entry name" value="Methylthiotransferase_N_sf"/>
</dbReference>
<dbReference type="InterPro" id="IPR006467">
    <property type="entry name" value="MiaB-like_bact"/>
</dbReference>
<evidence type="ECO:0000313" key="13">
    <source>
        <dbReference type="EMBL" id="VFK21286.1"/>
    </source>
</evidence>
<dbReference type="PROSITE" id="PS51449">
    <property type="entry name" value="MTTASE_N"/>
    <property type="match status" value="1"/>
</dbReference>